<keyword evidence="3" id="KW-1185">Reference proteome</keyword>
<keyword evidence="1" id="KW-0472">Membrane</keyword>
<keyword evidence="1" id="KW-1133">Transmembrane helix</keyword>
<organism evidence="2 3">
    <name type="scientific">Symbiodinium pilosum</name>
    <name type="common">Dinoflagellate</name>
    <dbReference type="NCBI Taxonomy" id="2952"/>
    <lineage>
        <taxon>Eukaryota</taxon>
        <taxon>Sar</taxon>
        <taxon>Alveolata</taxon>
        <taxon>Dinophyceae</taxon>
        <taxon>Suessiales</taxon>
        <taxon>Symbiodiniaceae</taxon>
        <taxon>Symbiodinium</taxon>
    </lineage>
</organism>
<name>A0A812LYP2_SYMPI</name>
<accession>A0A812LYP2</accession>
<proteinExistence type="predicted"/>
<dbReference type="AlphaFoldDB" id="A0A812LYP2"/>
<evidence type="ECO:0000313" key="3">
    <source>
        <dbReference type="Proteomes" id="UP000649617"/>
    </source>
</evidence>
<feature type="transmembrane region" description="Helical" evidence="1">
    <location>
        <begin position="102"/>
        <end position="121"/>
    </location>
</feature>
<feature type="transmembrane region" description="Helical" evidence="1">
    <location>
        <begin position="286"/>
        <end position="312"/>
    </location>
</feature>
<evidence type="ECO:0000256" key="1">
    <source>
        <dbReference type="SAM" id="Phobius"/>
    </source>
</evidence>
<reference evidence="2" key="1">
    <citation type="submission" date="2021-02" db="EMBL/GenBank/DDBJ databases">
        <authorList>
            <person name="Dougan E. K."/>
            <person name="Rhodes N."/>
            <person name="Thang M."/>
            <person name="Chan C."/>
        </authorList>
    </citation>
    <scope>NUCLEOTIDE SEQUENCE</scope>
</reference>
<gene>
    <name evidence="2" type="ORF">SPIL2461_LOCUS4710</name>
</gene>
<feature type="transmembrane region" description="Helical" evidence="1">
    <location>
        <begin position="399"/>
        <end position="420"/>
    </location>
</feature>
<sequence length="446" mass="49627">MSDPTMLSLALLDAPVGVFFLFFFLGQHLTCQIWCPSFWVDKLCISQNNSSLKAEGLEAVPTIVASSSTMLVLWDDTYFRRLWCNFELSLFAKSGGLEQLRVVPLWLAPWLLISMISFYIYGRLASIALDSDPSFSTQNLAGYAVNDSALEFGTHRILTYLGNTQSYDLFFIPSCVAGIASFQHKLDGHKAMLEGMQAFDIRASECFSETDRHVIEAQVAKLFGGHEGEEEAVIVASSQPDDPDGESRPAPRAADKVDECLDRFNEYVRGPLREAVVQDLGGAGDLSWTICVLVYTPSMLLMLVVVWVGLPLRERMGFESDRQYLLANYIECFIALYTNCMTPALQLRIMSFLSTKIQGPSLRCVTALLASMLVNVMMISVFGVQLGALEAFVLTRHPAFLGGFLLCATPIWLQNLRLFWRGECLSAKQSCRCFTAQPGYNVLKHG</sequence>
<protein>
    <submittedName>
        <fullName evidence="2">Uncharacterized protein</fullName>
    </submittedName>
</protein>
<keyword evidence="1" id="KW-0812">Transmembrane</keyword>
<dbReference type="Proteomes" id="UP000649617">
    <property type="component" value="Unassembled WGS sequence"/>
</dbReference>
<feature type="transmembrane region" description="Helical" evidence="1">
    <location>
        <begin position="365"/>
        <end position="387"/>
    </location>
</feature>
<feature type="transmembrane region" description="Helical" evidence="1">
    <location>
        <begin position="324"/>
        <end position="345"/>
    </location>
</feature>
<feature type="transmembrane region" description="Helical" evidence="1">
    <location>
        <begin position="6"/>
        <end position="25"/>
    </location>
</feature>
<comment type="caution">
    <text evidence="2">The sequence shown here is derived from an EMBL/GenBank/DDBJ whole genome shotgun (WGS) entry which is preliminary data.</text>
</comment>
<dbReference type="OrthoDB" id="418156at2759"/>
<evidence type="ECO:0000313" key="2">
    <source>
        <dbReference type="EMBL" id="CAE7249291.1"/>
    </source>
</evidence>
<dbReference type="EMBL" id="CAJNIZ010006347">
    <property type="protein sequence ID" value="CAE7249291.1"/>
    <property type="molecule type" value="Genomic_DNA"/>
</dbReference>